<keyword evidence="4" id="KW-1185">Reference proteome</keyword>
<name>A0AAU9IS99_9CILI</name>
<accession>A0AAU9IS99</accession>
<reference evidence="3" key="1">
    <citation type="submission" date="2021-09" db="EMBL/GenBank/DDBJ databases">
        <authorList>
            <consortium name="AG Swart"/>
            <person name="Singh M."/>
            <person name="Singh A."/>
            <person name="Seah K."/>
            <person name="Emmerich C."/>
        </authorList>
    </citation>
    <scope>NUCLEOTIDE SEQUENCE</scope>
    <source>
        <strain evidence="3">ATCC30299</strain>
    </source>
</reference>
<dbReference type="SUPFAM" id="SSF48371">
    <property type="entry name" value="ARM repeat"/>
    <property type="match status" value="1"/>
</dbReference>
<comment type="caution">
    <text evidence="3">The sequence shown here is derived from an EMBL/GenBank/DDBJ whole genome shotgun (WGS) entry which is preliminary data.</text>
</comment>
<dbReference type="Gene3D" id="1.25.10.10">
    <property type="entry name" value="Leucine-rich Repeat Variant"/>
    <property type="match status" value="2"/>
</dbReference>
<dbReference type="InterPro" id="IPR011989">
    <property type="entry name" value="ARM-like"/>
</dbReference>
<feature type="compositionally biased region" description="Basic and acidic residues" evidence="2">
    <location>
        <begin position="1134"/>
        <end position="1147"/>
    </location>
</feature>
<feature type="compositionally biased region" description="Basic and acidic residues" evidence="2">
    <location>
        <begin position="1241"/>
        <end position="1256"/>
    </location>
</feature>
<organism evidence="3 4">
    <name type="scientific">Blepharisma stoltei</name>
    <dbReference type="NCBI Taxonomy" id="1481888"/>
    <lineage>
        <taxon>Eukaryota</taxon>
        <taxon>Sar</taxon>
        <taxon>Alveolata</taxon>
        <taxon>Ciliophora</taxon>
        <taxon>Postciliodesmatophora</taxon>
        <taxon>Heterotrichea</taxon>
        <taxon>Heterotrichida</taxon>
        <taxon>Blepharismidae</taxon>
        <taxon>Blepharisma</taxon>
    </lineage>
</organism>
<feature type="region of interest" description="Disordered" evidence="2">
    <location>
        <begin position="943"/>
        <end position="969"/>
    </location>
</feature>
<dbReference type="Proteomes" id="UP001162131">
    <property type="component" value="Unassembled WGS sequence"/>
</dbReference>
<evidence type="ECO:0000256" key="1">
    <source>
        <dbReference type="SAM" id="Coils"/>
    </source>
</evidence>
<evidence type="ECO:0000313" key="3">
    <source>
        <dbReference type="EMBL" id="CAG9317707.1"/>
    </source>
</evidence>
<dbReference type="InterPro" id="IPR016024">
    <property type="entry name" value="ARM-type_fold"/>
</dbReference>
<feature type="coiled-coil region" evidence="1">
    <location>
        <begin position="613"/>
        <end position="758"/>
    </location>
</feature>
<feature type="region of interest" description="Disordered" evidence="2">
    <location>
        <begin position="1324"/>
        <end position="1391"/>
    </location>
</feature>
<feature type="compositionally biased region" description="Polar residues" evidence="2">
    <location>
        <begin position="1226"/>
        <end position="1235"/>
    </location>
</feature>
<evidence type="ECO:0000313" key="4">
    <source>
        <dbReference type="Proteomes" id="UP001162131"/>
    </source>
</evidence>
<feature type="region of interest" description="Disordered" evidence="2">
    <location>
        <begin position="899"/>
        <end position="929"/>
    </location>
</feature>
<sequence>MFLFRGKNTKDSEVPKIPDSDNQVQIQAFIKSMCLLLTKEWKISEEFSKAIEFLSEHCEHSQDYIIKYLIPYWEDILKNSIQNPEQISPILDITQSCSEKFPNLFNNFNHLHQFLEILQGEFEPIDKHRILVTLRYISNCEKSLLSEFVLQNKSLLAILQEFLMSTADYLRNESIILLRNISINNDELCKDLGFQGLFENLLEIIRLEEGKIIEDCLELMKTLLSEYNKNFIREISVLIERLRSLLVPGKKMSDKTLDFIIYACKDKSGKPISSNQMFFSELLPDIAILAFPQNPKETQNLLAIELMSILLQGNLSLIKSIINPSHIELFELLESIPIYCLIGNCWKESFSLLWNLTKLNQDIQSAILSKITCMPGYVKTENKIPSFNYILNEWLEDSILPERLTKLLELLLINNEISKELGANLPIDLNSGTLLLKVFNLLLENILTTSSVKVLHYARLLLVWMNKSPSSCNKIRSDLDKNIELVLDYIQKEDGIAQCLCLCLLGIIGINNDDGMIIPKLALRKIGYTDACSIIDKLFKQKDFTKNEQKSDLWLEDSIYSFCLLKEYRPVSQAVKKVFLKEITDSAPESESDLAKLVQAQDILISNLQNMRKGGQSEELENLSTQIKQLNEKNSELKSELTNERILNEELKSKCLSLNLEKKREVRGIFEAMVNLQEKYEISEYEKESLIRENKKLFAVNERLRGENKVYTAKRPEIVSSIQMLEIKEQNKSLEAEIEYLKNQLRNREIENKDLLELVGKQNSQIEGIKIHLPELSEDQAKLDQEPKSTQTDFEKDLSSQSSQTESLIKFDNRDSNDQDTQTVDGNDRLIAITQTEKQKMVSELISMHFVPGKKKFYKNQNMQCGGERKMKIEKIKPQVFCRAVPINKNKEPQKLMRDENVRKEEKSLKTEEPVKLKTSGKKEEPNLIKNEIKEPIKIEQKESKVTVAPEKTKEPIATKHESPILQTKAEPLNLDIPLKAEEQPIKANKIEAIDKINPNKTEPQPAKPKKVLPPPPFKSIIKEKTPKVALKQEKDTAENKMEDIDLHEQPSPSKSETKKELSPEVKKSKIHPIIAEFEPNINEDLLMNPTYISVFNPIEANSEPKPQFSSNYEQAESLDAPPMNFFTSSSNTAKKEPDNVPVEAKEAASFGTDAPPLHFYSQAKKESAPAASSSISAGSIFVHRNYLKPGQSKVSSAGPLKNPFQSEAIITNPFGKDNPDRKNENSAVSLSENPFQGELASKELVDKNPLKREVVKTPFQGEPAKNPFQGEPAKNPFQGEPAKNPLKGEVAKTPFQGEPAKNPFQEVAKNPFQGEPLKDIFQGESAKNQFQGEPLKDLFQGESTKNQFQGEPLKDTFQGEPAKNQFQGMPLKDPFQGEPAKNPFQAKNAIHAEPAIRNAFQGELAKSSIQADPIIKNPFHSELSTKNPFQAEEASKSLPHPANIAKSPIQVEPTIKNPFQFEEIITNPFSNEDSEPKKLETKEDALSFFYKISESTPKNFSSFF</sequence>
<gene>
    <name evidence="3" type="ORF">BSTOLATCC_MIC18949</name>
</gene>
<proteinExistence type="predicted"/>
<protein>
    <submittedName>
        <fullName evidence="3">Uncharacterized protein</fullName>
    </submittedName>
</protein>
<feature type="compositionally biased region" description="Basic and acidic residues" evidence="2">
    <location>
        <begin position="943"/>
        <end position="963"/>
    </location>
</feature>
<feature type="compositionally biased region" description="Basic and acidic residues" evidence="2">
    <location>
        <begin position="782"/>
        <end position="798"/>
    </location>
</feature>
<feature type="region of interest" description="Disordered" evidence="2">
    <location>
        <begin position="1420"/>
        <end position="1452"/>
    </location>
</feature>
<feature type="compositionally biased region" description="Basic and acidic residues" evidence="2">
    <location>
        <begin position="1056"/>
        <end position="1068"/>
    </location>
</feature>
<evidence type="ECO:0000256" key="2">
    <source>
        <dbReference type="SAM" id="MobiDB-lite"/>
    </source>
</evidence>
<keyword evidence="1" id="KW-0175">Coiled coil</keyword>
<dbReference type="EMBL" id="CAJZBQ010000018">
    <property type="protein sequence ID" value="CAG9317707.1"/>
    <property type="molecule type" value="Genomic_DNA"/>
</dbReference>
<feature type="region of interest" description="Disordered" evidence="2">
    <location>
        <begin position="782"/>
        <end position="823"/>
    </location>
</feature>
<feature type="region of interest" description="Disordered" evidence="2">
    <location>
        <begin position="985"/>
        <end position="1068"/>
    </location>
</feature>
<feature type="region of interest" description="Disordered" evidence="2">
    <location>
        <begin position="1211"/>
        <end position="1304"/>
    </location>
</feature>
<feature type="region of interest" description="Disordered" evidence="2">
    <location>
        <begin position="1121"/>
        <end position="1149"/>
    </location>
</feature>
<feature type="compositionally biased region" description="Basic and acidic residues" evidence="2">
    <location>
        <begin position="985"/>
        <end position="995"/>
    </location>
</feature>
<feature type="compositionally biased region" description="Basic and acidic residues" evidence="2">
    <location>
        <begin position="1021"/>
        <end position="1049"/>
    </location>
</feature>